<keyword evidence="6" id="KW-1185">Reference proteome</keyword>
<feature type="region of interest" description="Disordered" evidence="3">
    <location>
        <begin position="414"/>
        <end position="523"/>
    </location>
</feature>
<dbReference type="RefSeq" id="XP_001797919.1">
    <property type="nucleotide sequence ID" value="XM_001797867.1"/>
</dbReference>
<sequence length="732" mass="78919">MFYSHEILTSRKYGVATVWLVATLGSKSSLKRINRKQILDVDVAKACQTIVDPVAPMALRLQGNLLYGVSRVYLQQCGYVLSDAQNAHNTMVLMLRTVQNHALDLDAGKARPEQLVLQDDPSFLPDFALPPPEVLADLDLGLDFIVSRSGDSQSLTPFGSQQTQSSPNAGALGGLVLPTSSPDGPGGFQFQSGDEAAGTTSFVGGDDGFDIGEPDFGFDENGELIEGPLVMPPVAGTPAARSAAGMHSDAGASTKVRKEHEEGRMGGAQIPDDHMNLGLPIYDEELPDGEAFPTDNQELGSDQAEIVQSSSATSAAMRKKRAPRVLPVDKRMELRNKDLVEWNTNYLKNMDAVIKGKKKSRIAQQAKKGADYYVWGRGLGGIAEHYAGATGPNPFEMFIGDNLFELATGVSRNKVAGKKHDRDSGIDEATQEESRRVRQKTNEPGSEMGRGQDDEGFFMPGDDEVEMPRDAPPALDDQQILSSMPWNTGSKRGSSAIPRSGRPGSRPGSRLVSASPLHGRGERLDLGALGLPESDADFAMGGDEFDMAGPSSPPTLIPSPKDQKPSTHINNALDTEGNNFLEFVTDTILDKRNRAQVALGHMASLQQVQTAANIDTLTFEELLPPVENTKVIACQGLMMVLTLGTKGMLDVQQRTDFGDINVKLTEQAKATQVVEISDDEDSEDEESSDGGVEIMEDMVVGEQGGDEGHFENQFAAGYAEYGEDDHDELYDD</sequence>
<name>A0A7U2EX51_PHANO</name>
<dbReference type="Pfam" id="PF04825">
    <property type="entry name" value="Rad21_Rec8_N"/>
    <property type="match status" value="1"/>
</dbReference>
<dbReference type="InterPro" id="IPR006910">
    <property type="entry name" value="Rad21_Rec8_N"/>
</dbReference>
<evidence type="ECO:0000259" key="4">
    <source>
        <dbReference type="Pfam" id="PF04825"/>
    </source>
</evidence>
<evidence type="ECO:0000256" key="1">
    <source>
        <dbReference type="ARBA" id="ARBA00004123"/>
    </source>
</evidence>
<dbReference type="PANTHER" id="PTHR12585:SF70">
    <property type="entry name" value="RAD21_REC8 N TERMINAL DOMAIN PROTEIN (AFU_ORTHOLOGUE AFUA_6G02900)"/>
    <property type="match status" value="1"/>
</dbReference>
<comment type="subcellular location">
    <subcellularLocation>
        <location evidence="1">Nucleus</location>
    </subcellularLocation>
</comment>
<keyword evidence="2" id="KW-0539">Nucleus</keyword>
<dbReference type="InterPro" id="IPR039781">
    <property type="entry name" value="Rad21/Rec8-like"/>
</dbReference>
<dbReference type="OrthoDB" id="5427633at2759"/>
<dbReference type="PANTHER" id="PTHR12585">
    <property type="entry name" value="SCC1 / RAD21 FAMILY MEMBER"/>
    <property type="match status" value="1"/>
</dbReference>
<reference evidence="6" key="1">
    <citation type="journal article" date="2021" name="BMC Genomics">
        <title>Chromosome-level genome assembly and manually-curated proteome of model necrotroph Parastagonospora nodorum Sn15 reveals a genome-wide trove of candidate effector homologs, and redundancy of virulence-related functions within an accessory chromosome.</title>
        <authorList>
            <person name="Bertazzoni S."/>
            <person name="Jones D.A.B."/>
            <person name="Phan H.T."/>
            <person name="Tan K.-C."/>
            <person name="Hane J.K."/>
        </authorList>
    </citation>
    <scope>NUCLEOTIDE SEQUENCE [LARGE SCALE GENOMIC DNA]</scope>
    <source>
        <strain evidence="6">SN15 / ATCC MYA-4574 / FGSC 10173)</strain>
    </source>
</reference>
<organism evidence="5 6">
    <name type="scientific">Phaeosphaeria nodorum (strain SN15 / ATCC MYA-4574 / FGSC 10173)</name>
    <name type="common">Glume blotch fungus</name>
    <name type="synonym">Parastagonospora nodorum</name>
    <dbReference type="NCBI Taxonomy" id="321614"/>
    <lineage>
        <taxon>Eukaryota</taxon>
        <taxon>Fungi</taxon>
        <taxon>Dikarya</taxon>
        <taxon>Ascomycota</taxon>
        <taxon>Pezizomycotina</taxon>
        <taxon>Dothideomycetes</taxon>
        <taxon>Pleosporomycetidae</taxon>
        <taxon>Pleosporales</taxon>
        <taxon>Pleosporineae</taxon>
        <taxon>Phaeosphaeriaceae</taxon>
        <taxon>Parastagonospora</taxon>
    </lineage>
</organism>
<proteinExistence type="predicted"/>
<feature type="region of interest" description="Disordered" evidence="3">
    <location>
        <begin position="703"/>
        <end position="732"/>
    </location>
</feature>
<evidence type="ECO:0000313" key="5">
    <source>
        <dbReference type="EMBL" id="QRC94342.1"/>
    </source>
</evidence>
<dbReference type="GO" id="GO:0005634">
    <property type="term" value="C:nucleus"/>
    <property type="evidence" value="ECO:0007669"/>
    <property type="project" value="UniProtKB-SubCell"/>
</dbReference>
<evidence type="ECO:0000256" key="3">
    <source>
        <dbReference type="SAM" id="MobiDB-lite"/>
    </source>
</evidence>
<evidence type="ECO:0000313" key="6">
    <source>
        <dbReference type="Proteomes" id="UP000663193"/>
    </source>
</evidence>
<dbReference type="EMBL" id="CP069026">
    <property type="protein sequence ID" value="QRC94342.1"/>
    <property type="molecule type" value="Genomic_DNA"/>
</dbReference>
<dbReference type="GO" id="GO:0008278">
    <property type="term" value="C:cohesin complex"/>
    <property type="evidence" value="ECO:0007669"/>
    <property type="project" value="InterPro"/>
</dbReference>
<dbReference type="VEuPathDB" id="FungiDB:JI435_075850"/>
<dbReference type="AlphaFoldDB" id="A0A7U2EX51"/>
<gene>
    <name evidence="5" type="ORF">JI435_075850</name>
</gene>
<dbReference type="CDD" id="cd21789">
    <property type="entry name" value="Rad21_Rec8_M_SpRec8p-like"/>
    <property type="match status" value="1"/>
</dbReference>
<feature type="compositionally biased region" description="Polar residues" evidence="3">
    <location>
        <begin position="153"/>
        <end position="168"/>
    </location>
</feature>
<accession>A0A7U2EX51</accession>
<dbReference type="KEGG" id="pno:SNOG_07585"/>
<feature type="region of interest" description="Disordered" evidence="3">
    <location>
        <begin position="153"/>
        <end position="187"/>
    </location>
</feature>
<feature type="compositionally biased region" description="Low complexity" evidence="3">
    <location>
        <begin position="492"/>
        <end position="510"/>
    </location>
</feature>
<dbReference type="GO" id="GO:0007062">
    <property type="term" value="P:sister chromatid cohesion"/>
    <property type="evidence" value="ECO:0007669"/>
    <property type="project" value="InterPro"/>
</dbReference>
<protein>
    <recommendedName>
        <fullName evidence="4">Rad21/Rec8-like protein N-terminal domain-containing protein</fullName>
    </recommendedName>
</protein>
<feature type="compositionally biased region" description="Polar residues" evidence="3">
    <location>
        <begin position="479"/>
        <end position="491"/>
    </location>
</feature>
<feature type="compositionally biased region" description="Acidic residues" evidence="3">
    <location>
        <begin position="721"/>
        <end position="732"/>
    </location>
</feature>
<feature type="domain" description="Rad21/Rec8-like protein N-terminal" evidence="4">
    <location>
        <begin position="1"/>
        <end position="112"/>
    </location>
</feature>
<evidence type="ECO:0000256" key="2">
    <source>
        <dbReference type="ARBA" id="ARBA00023242"/>
    </source>
</evidence>
<dbReference type="Proteomes" id="UP000663193">
    <property type="component" value="Chromosome 4"/>
</dbReference>